<dbReference type="Proteomes" id="UP000762676">
    <property type="component" value="Unassembled WGS sequence"/>
</dbReference>
<comment type="caution">
    <text evidence="1">The sequence shown here is derived from an EMBL/GenBank/DDBJ whole genome shotgun (WGS) entry which is preliminary data.</text>
</comment>
<dbReference type="AlphaFoldDB" id="A0AAV4H7I2"/>
<evidence type="ECO:0000313" key="2">
    <source>
        <dbReference type="Proteomes" id="UP000762676"/>
    </source>
</evidence>
<name>A0AAV4H7I2_9GAST</name>
<reference evidence="1 2" key="1">
    <citation type="journal article" date="2021" name="Elife">
        <title>Chloroplast acquisition without the gene transfer in kleptoplastic sea slugs, Plakobranchus ocellatus.</title>
        <authorList>
            <person name="Maeda T."/>
            <person name="Takahashi S."/>
            <person name="Yoshida T."/>
            <person name="Shimamura S."/>
            <person name="Takaki Y."/>
            <person name="Nagai Y."/>
            <person name="Toyoda A."/>
            <person name="Suzuki Y."/>
            <person name="Arimoto A."/>
            <person name="Ishii H."/>
            <person name="Satoh N."/>
            <person name="Nishiyama T."/>
            <person name="Hasebe M."/>
            <person name="Maruyama T."/>
            <person name="Minagawa J."/>
            <person name="Obokata J."/>
            <person name="Shigenobu S."/>
        </authorList>
    </citation>
    <scope>NUCLEOTIDE SEQUENCE [LARGE SCALE GENOMIC DNA]</scope>
</reference>
<dbReference type="EMBL" id="BMAT01012510">
    <property type="protein sequence ID" value="GFR93704.1"/>
    <property type="molecule type" value="Genomic_DNA"/>
</dbReference>
<evidence type="ECO:0000313" key="1">
    <source>
        <dbReference type="EMBL" id="GFR93704.1"/>
    </source>
</evidence>
<protein>
    <recommendedName>
        <fullName evidence="3">YqaJ viral recombinase domain-containing protein</fullName>
    </recommendedName>
</protein>
<gene>
    <name evidence="1" type="ORF">ElyMa_006232500</name>
</gene>
<sequence length="86" mass="9443">MESDAISLSSPGDIKGLGGLAERKTGFTVDNPEKSWLYRRQTSLARDRAIHERLHTGALLKDPAIQIWTDGNLPSDKLRKAGVARS</sequence>
<keyword evidence="2" id="KW-1185">Reference proteome</keyword>
<evidence type="ECO:0008006" key="3">
    <source>
        <dbReference type="Google" id="ProtNLM"/>
    </source>
</evidence>
<accession>A0AAV4H7I2</accession>
<organism evidence="1 2">
    <name type="scientific">Elysia marginata</name>
    <dbReference type="NCBI Taxonomy" id="1093978"/>
    <lineage>
        <taxon>Eukaryota</taxon>
        <taxon>Metazoa</taxon>
        <taxon>Spiralia</taxon>
        <taxon>Lophotrochozoa</taxon>
        <taxon>Mollusca</taxon>
        <taxon>Gastropoda</taxon>
        <taxon>Heterobranchia</taxon>
        <taxon>Euthyneura</taxon>
        <taxon>Panpulmonata</taxon>
        <taxon>Sacoglossa</taxon>
        <taxon>Placobranchoidea</taxon>
        <taxon>Plakobranchidae</taxon>
        <taxon>Elysia</taxon>
    </lineage>
</organism>
<proteinExistence type="predicted"/>